<accession>A0A2T0LVS3</accession>
<dbReference type="Proteomes" id="UP000238362">
    <property type="component" value="Unassembled WGS sequence"/>
</dbReference>
<dbReference type="OrthoDB" id="3631174at2"/>
<keyword evidence="2" id="KW-1185">Reference proteome</keyword>
<evidence type="ECO:0000313" key="1">
    <source>
        <dbReference type="EMBL" id="PRX47869.1"/>
    </source>
</evidence>
<dbReference type="RefSeq" id="WP_106179336.1">
    <property type="nucleotide sequence ID" value="NZ_PVNH01000005.1"/>
</dbReference>
<sequence>MACKITHRVNDQQLRFANREAAERYAEIMGGGVDNWVFDMVPSAEPAHVTRRAEPSRTTR</sequence>
<comment type="caution">
    <text evidence="1">The sequence shown here is derived from an EMBL/GenBank/DDBJ whole genome shotgun (WGS) entry which is preliminary data.</text>
</comment>
<name>A0A2T0LVS3_9PSEU</name>
<organism evidence="1 2">
    <name type="scientific">Prauserella shujinwangii</name>
    <dbReference type="NCBI Taxonomy" id="1453103"/>
    <lineage>
        <taxon>Bacteria</taxon>
        <taxon>Bacillati</taxon>
        <taxon>Actinomycetota</taxon>
        <taxon>Actinomycetes</taxon>
        <taxon>Pseudonocardiales</taxon>
        <taxon>Pseudonocardiaceae</taxon>
        <taxon>Prauserella</taxon>
    </lineage>
</organism>
<proteinExistence type="predicted"/>
<gene>
    <name evidence="1" type="ORF">B0I33_105453</name>
</gene>
<dbReference type="EMBL" id="PVNH01000005">
    <property type="protein sequence ID" value="PRX47869.1"/>
    <property type="molecule type" value="Genomic_DNA"/>
</dbReference>
<evidence type="ECO:0000313" key="2">
    <source>
        <dbReference type="Proteomes" id="UP000238362"/>
    </source>
</evidence>
<dbReference type="AlphaFoldDB" id="A0A2T0LVS3"/>
<reference evidence="1 2" key="1">
    <citation type="submission" date="2018-03" db="EMBL/GenBank/DDBJ databases">
        <title>Genomic Encyclopedia of Type Strains, Phase III (KMG-III): the genomes of soil and plant-associated and newly described type strains.</title>
        <authorList>
            <person name="Whitman W."/>
        </authorList>
    </citation>
    <scope>NUCLEOTIDE SEQUENCE [LARGE SCALE GENOMIC DNA]</scope>
    <source>
        <strain evidence="1 2">CGMCC 4.7125</strain>
    </source>
</reference>
<protein>
    <submittedName>
        <fullName evidence="1">Uncharacterized protein</fullName>
    </submittedName>
</protein>